<dbReference type="InterPro" id="IPR021598">
    <property type="entry name" value="DUF3221"/>
</dbReference>
<organism evidence="2 3">
    <name type="scientific">Paenibacillus aestuarii</name>
    <dbReference type="NCBI Taxonomy" id="516965"/>
    <lineage>
        <taxon>Bacteria</taxon>
        <taxon>Bacillati</taxon>
        <taxon>Bacillota</taxon>
        <taxon>Bacilli</taxon>
        <taxon>Bacillales</taxon>
        <taxon>Paenibacillaceae</taxon>
        <taxon>Paenibacillus</taxon>
    </lineage>
</organism>
<keyword evidence="3" id="KW-1185">Reference proteome</keyword>
<sequence>MRIHLLIALIASLFMLILTACSAKESNENDKILGHGIDGYISEIDYKKKNVVATEHDPKAKNDDVNLRSLIKVDKKTVILKDTTSSKFDALQQGQHIRYWFYGEITNGLPASSEFTRVRQIKIIE</sequence>
<comment type="caution">
    <text evidence="2">The sequence shown here is derived from an EMBL/GenBank/DDBJ whole genome shotgun (WGS) entry which is preliminary data.</text>
</comment>
<dbReference type="EMBL" id="JBHSMJ010000009">
    <property type="protein sequence ID" value="MFC5447677.1"/>
    <property type="molecule type" value="Genomic_DNA"/>
</dbReference>
<protein>
    <submittedName>
        <fullName evidence="2">DUF3221 domain-containing protein</fullName>
    </submittedName>
</protein>
<dbReference type="Pfam" id="PF11518">
    <property type="entry name" value="DUF3221"/>
    <property type="match status" value="1"/>
</dbReference>
<evidence type="ECO:0000256" key="1">
    <source>
        <dbReference type="SAM" id="SignalP"/>
    </source>
</evidence>
<feature type="signal peptide" evidence="1">
    <location>
        <begin position="1"/>
        <end position="23"/>
    </location>
</feature>
<name>A0ABW0K4U6_9BACL</name>
<proteinExistence type="predicted"/>
<keyword evidence="1" id="KW-0732">Signal</keyword>
<dbReference type="RefSeq" id="WP_270877448.1">
    <property type="nucleotide sequence ID" value="NZ_JAQFVF010000001.1"/>
</dbReference>
<evidence type="ECO:0000313" key="2">
    <source>
        <dbReference type="EMBL" id="MFC5447677.1"/>
    </source>
</evidence>
<dbReference type="PROSITE" id="PS51257">
    <property type="entry name" value="PROKAR_LIPOPROTEIN"/>
    <property type="match status" value="1"/>
</dbReference>
<accession>A0ABW0K4U6</accession>
<reference evidence="3" key="1">
    <citation type="journal article" date="2019" name="Int. J. Syst. Evol. Microbiol.">
        <title>The Global Catalogue of Microorganisms (GCM) 10K type strain sequencing project: providing services to taxonomists for standard genome sequencing and annotation.</title>
        <authorList>
            <consortium name="The Broad Institute Genomics Platform"/>
            <consortium name="The Broad Institute Genome Sequencing Center for Infectious Disease"/>
            <person name="Wu L."/>
            <person name="Ma J."/>
        </authorList>
    </citation>
    <scope>NUCLEOTIDE SEQUENCE [LARGE SCALE GENOMIC DNA]</scope>
    <source>
        <strain evidence="3">KACC 11904</strain>
    </source>
</reference>
<evidence type="ECO:0000313" key="3">
    <source>
        <dbReference type="Proteomes" id="UP001596044"/>
    </source>
</evidence>
<gene>
    <name evidence="2" type="ORF">ACFPOG_05370</name>
</gene>
<dbReference type="Proteomes" id="UP001596044">
    <property type="component" value="Unassembled WGS sequence"/>
</dbReference>
<feature type="chain" id="PRO_5046950235" evidence="1">
    <location>
        <begin position="24"/>
        <end position="125"/>
    </location>
</feature>